<evidence type="ECO:0000259" key="2">
    <source>
        <dbReference type="Pfam" id="PF00082"/>
    </source>
</evidence>
<comment type="similarity">
    <text evidence="1">Belongs to the peptidase S8 family.</text>
</comment>
<dbReference type="EMBL" id="RXMA01000035">
    <property type="protein sequence ID" value="RTR15088.1"/>
    <property type="molecule type" value="Genomic_DNA"/>
</dbReference>
<evidence type="ECO:0000256" key="1">
    <source>
        <dbReference type="PROSITE-ProRule" id="PRU01240"/>
    </source>
</evidence>
<dbReference type="InterPro" id="IPR036852">
    <property type="entry name" value="Peptidase_S8/S53_dom_sf"/>
</dbReference>
<dbReference type="InterPro" id="IPR000209">
    <property type="entry name" value="Peptidase_S8/S53_dom"/>
</dbReference>
<keyword evidence="1" id="KW-0720">Serine protease</keyword>
<keyword evidence="4" id="KW-1185">Reference proteome</keyword>
<reference evidence="3 4" key="1">
    <citation type="submission" date="2018-12" db="EMBL/GenBank/DDBJ databases">
        <authorList>
            <person name="Yang Y."/>
        </authorList>
    </citation>
    <scope>NUCLEOTIDE SEQUENCE [LARGE SCALE GENOMIC DNA]</scope>
    <source>
        <strain evidence="3 4">L-25-5w-1</strain>
    </source>
</reference>
<dbReference type="AlphaFoldDB" id="A0A431VB34"/>
<dbReference type="GO" id="GO:0006508">
    <property type="term" value="P:proteolysis"/>
    <property type="evidence" value="ECO:0007669"/>
    <property type="project" value="UniProtKB-KW"/>
</dbReference>
<name>A0A431VB34_9PROT</name>
<dbReference type="RefSeq" id="WP_126619961.1">
    <property type="nucleotide sequence ID" value="NZ_JBHUCY010000063.1"/>
</dbReference>
<proteinExistence type="inferred from homology"/>
<dbReference type="Proteomes" id="UP000277007">
    <property type="component" value="Unassembled WGS sequence"/>
</dbReference>
<evidence type="ECO:0000313" key="4">
    <source>
        <dbReference type="Proteomes" id="UP000277007"/>
    </source>
</evidence>
<feature type="active site" description="Charge relay system" evidence="1">
    <location>
        <position position="178"/>
    </location>
</feature>
<evidence type="ECO:0000313" key="3">
    <source>
        <dbReference type="EMBL" id="RTR15088.1"/>
    </source>
</evidence>
<feature type="domain" description="Peptidase S8/S53" evidence="2">
    <location>
        <begin position="3"/>
        <end position="140"/>
    </location>
</feature>
<keyword evidence="1" id="KW-0645">Protease</keyword>
<gene>
    <name evidence="3" type="ORF">EJ903_23240</name>
</gene>
<dbReference type="Gene3D" id="3.40.50.200">
    <property type="entry name" value="Peptidase S8/S53 domain"/>
    <property type="match status" value="1"/>
</dbReference>
<feature type="active site" description="Charge relay system" evidence="1">
    <location>
        <position position="7"/>
    </location>
</feature>
<accession>A0A431VB34</accession>
<organism evidence="3 4">
    <name type="scientific">Azospirillum griseum</name>
    <dbReference type="NCBI Taxonomy" id="2496639"/>
    <lineage>
        <taxon>Bacteria</taxon>
        <taxon>Pseudomonadati</taxon>
        <taxon>Pseudomonadota</taxon>
        <taxon>Alphaproteobacteria</taxon>
        <taxon>Rhodospirillales</taxon>
        <taxon>Azospirillaceae</taxon>
        <taxon>Azospirillum</taxon>
    </lineage>
</organism>
<dbReference type="OrthoDB" id="6087879at2"/>
<dbReference type="Pfam" id="PF00082">
    <property type="entry name" value="Peptidase_S8"/>
    <property type="match status" value="1"/>
</dbReference>
<dbReference type="GO" id="GO:0004252">
    <property type="term" value="F:serine-type endopeptidase activity"/>
    <property type="evidence" value="ECO:0007669"/>
    <property type="project" value="UniProtKB-UniRule"/>
</dbReference>
<keyword evidence="1" id="KW-0378">Hydrolase</keyword>
<dbReference type="SUPFAM" id="SSF52743">
    <property type="entry name" value="Subtilisin-like"/>
    <property type="match status" value="1"/>
</dbReference>
<protein>
    <recommendedName>
        <fullName evidence="2">Peptidase S8/S53 domain-containing protein</fullName>
    </recommendedName>
</protein>
<sequence length="219" mass="21575">MRVALLDSGVPPGLPVAARAAFALADDAVVEVPPHPDRVGHGGAVAAIVHALAPDAALLDAQIFADAPTCSAAVVAAGLRWAVGQGAVLAVMSFGLPADRAVLAAAVAEAREAGLLLLAARPARGGPVWPAAYPGVIAVTGDARCGVGELSRLPGAYGACPRPWGETADTPPRAGGASLAVGHLAGLLARAGPLQPDAVAAALTPLVRWHGPERRGAAG</sequence>
<comment type="caution">
    <text evidence="3">The sequence shown here is derived from an EMBL/GenBank/DDBJ whole genome shotgun (WGS) entry which is preliminary data.</text>
</comment>
<dbReference type="PROSITE" id="PS51892">
    <property type="entry name" value="SUBTILASE"/>
    <property type="match status" value="1"/>
</dbReference>
<feature type="active site" description="Charge relay system" evidence="1">
    <location>
        <position position="41"/>
    </location>
</feature>